<proteinExistence type="predicted"/>
<sequence length="73" mass="8343">MQVKYLVQGYNGSVLTRESNLRPFGTCDLSVTSAVPYPLCHTHSHCFLRYMVNQEVNITVVTCSLPLYNNWTM</sequence>
<reference evidence="1" key="2">
    <citation type="journal article" date="2015" name="Fish Shellfish Immunol.">
        <title>Early steps in the European eel (Anguilla anguilla)-Vibrio vulnificus interaction in the gills: Role of the RtxA13 toxin.</title>
        <authorList>
            <person name="Callol A."/>
            <person name="Pajuelo D."/>
            <person name="Ebbesson L."/>
            <person name="Teles M."/>
            <person name="MacKenzie S."/>
            <person name="Amaro C."/>
        </authorList>
    </citation>
    <scope>NUCLEOTIDE SEQUENCE</scope>
</reference>
<dbReference type="EMBL" id="GBXM01046413">
    <property type="protein sequence ID" value="JAH62164.1"/>
    <property type="molecule type" value="Transcribed_RNA"/>
</dbReference>
<accession>A0A0E9U8C0</accession>
<name>A0A0E9U8C0_ANGAN</name>
<reference evidence="1" key="1">
    <citation type="submission" date="2014-11" db="EMBL/GenBank/DDBJ databases">
        <authorList>
            <person name="Amaro Gonzalez C."/>
        </authorList>
    </citation>
    <scope>NUCLEOTIDE SEQUENCE</scope>
</reference>
<organism evidence="1">
    <name type="scientific">Anguilla anguilla</name>
    <name type="common">European freshwater eel</name>
    <name type="synonym">Muraena anguilla</name>
    <dbReference type="NCBI Taxonomy" id="7936"/>
    <lineage>
        <taxon>Eukaryota</taxon>
        <taxon>Metazoa</taxon>
        <taxon>Chordata</taxon>
        <taxon>Craniata</taxon>
        <taxon>Vertebrata</taxon>
        <taxon>Euteleostomi</taxon>
        <taxon>Actinopterygii</taxon>
        <taxon>Neopterygii</taxon>
        <taxon>Teleostei</taxon>
        <taxon>Anguilliformes</taxon>
        <taxon>Anguillidae</taxon>
        <taxon>Anguilla</taxon>
    </lineage>
</organism>
<protein>
    <submittedName>
        <fullName evidence="1">Uncharacterized protein</fullName>
    </submittedName>
</protein>
<evidence type="ECO:0000313" key="1">
    <source>
        <dbReference type="EMBL" id="JAH62164.1"/>
    </source>
</evidence>
<dbReference type="AlphaFoldDB" id="A0A0E9U8C0"/>